<dbReference type="AlphaFoldDB" id="A0A2P2PZQ0"/>
<protein>
    <submittedName>
        <fullName evidence="1">Uncharacterized protein</fullName>
    </submittedName>
</protein>
<organism evidence="1">
    <name type="scientific">Rhizophora mucronata</name>
    <name type="common">Asiatic mangrove</name>
    <dbReference type="NCBI Taxonomy" id="61149"/>
    <lineage>
        <taxon>Eukaryota</taxon>
        <taxon>Viridiplantae</taxon>
        <taxon>Streptophyta</taxon>
        <taxon>Embryophyta</taxon>
        <taxon>Tracheophyta</taxon>
        <taxon>Spermatophyta</taxon>
        <taxon>Magnoliopsida</taxon>
        <taxon>eudicotyledons</taxon>
        <taxon>Gunneridae</taxon>
        <taxon>Pentapetalae</taxon>
        <taxon>rosids</taxon>
        <taxon>fabids</taxon>
        <taxon>Malpighiales</taxon>
        <taxon>Rhizophoraceae</taxon>
        <taxon>Rhizophora</taxon>
    </lineage>
</organism>
<proteinExistence type="predicted"/>
<evidence type="ECO:0000313" key="1">
    <source>
        <dbReference type="EMBL" id="MBX60222.1"/>
    </source>
</evidence>
<sequence length="35" mass="3699">MMENLAGFSFPTRISISVLAAAELLTAKITVSKST</sequence>
<accession>A0A2P2PZQ0</accession>
<name>A0A2P2PZQ0_RHIMU</name>
<dbReference type="EMBL" id="GGEC01079738">
    <property type="protein sequence ID" value="MBX60222.1"/>
    <property type="molecule type" value="Transcribed_RNA"/>
</dbReference>
<reference evidence="1" key="1">
    <citation type="submission" date="2018-02" db="EMBL/GenBank/DDBJ databases">
        <title>Rhizophora mucronata_Transcriptome.</title>
        <authorList>
            <person name="Meera S.P."/>
            <person name="Sreeshan A."/>
            <person name="Augustine A."/>
        </authorList>
    </citation>
    <scope>NUCLEOTIDE SEQUENCE</scope>
    <source>
        <tissue evidence="1">Leaf</tissue>
    </source>
</reference>